<dbReference type="SUPFAM" id="SSF142754">
    <property type="entry name" value="NadA-like"/>
    <property type="match status" value="1"/>
</dbReference>
<keyword evidence="7" id="KW-0808">Transferase</keyword>
<dbReference type="GO" id="GO:0046872">
    <property type="term" value="F:metal ion binding"/>
    <property type="evidence" value="ECO:0007669"/>
    <property type="project" value="UniProtKB-KW"/>
</dbReference>
<keyword evidence="9" id="KW-0408">Iron</keyword>
<dbReference type="GO" id="GO:0005829">
    <property type="term" value="C:cytosol"/>
    <property type="evidence" value="ECO:0007669"/>
    <property type="project" value="TreeGrafter"/>
</dbReference>
<dbReference type="KEGG" id="dpc:A6048_06575"/>
<dbReference type="NCBIfam" id="NF006879">
    <property type="entry name" value="PRK09375.1-4"/>
    <property type="match status" value="1"/>
</dbReference>
<evidence type="ECO:0000256" key="10">
    <source>
        <dbReference type="ARBA" id="ARBA00023014"/>
    </source>
</evidence>
<protein>
    <recommendedName>
        <fullName evidence="3 11">Quinolinate synthase</fullName>
        <ecNumber evidence="3 11">2.5.1.72</ecNumber>
    </recommendedName>
</protein>
<proteinExistence type="predicted"/>
<dbReference type="Proteomes" id="UP000244903">
    <property type="component" value="Chromosome"/>
</dbReference>
<dbReference type="NCBIfam" id="TIGR00550">
    <property type="entry name" value="nadA"/>
    <property type="match status" value="1"/>
</dbReference>
<dbReference type="FunFam" id="3.40.50.10800:FF:000007">
    <property type="entry name" value="Quinolinate synthase A"/>
    <property type="match status" value="1"/>
</dbReference>
<dbReference type="GO" id="GO:0034628">
    <property type="term" value="P:'de novo' NAD+ biosynthetic process from L-aspartate"/>
    <property type="evidence" value="ECO:0007669"/>
    <property type="project" value="TreeGrafter"/>
</dbReference>
<dbReference type="InterPro" id="IPR003473">
    <property type="entry name" value="NadA"/>
</dbReference>
<keyword evidence="6" id="KW-0662">Pyridine nucleotide biosynthesis</keyword>
<evidence type="ECO:0000256" key="1">
    <source>
        <dbReference type="ARBA" id="ARBA00001966"/>
    </source>
</evidence>
<accession>A0AAD0NMT7</accession>
<dbReference type="EMBL" id="CP015453">
    <property type="protein sequence ID" value="AWH95202.1"/>
    <property type="molecule type" value="Genomic_DNA"/>
</dbReference>
<evidence type="ECO:0000256" key="6">
    <source>
        <dbReference type="ARBA" id="ARBA00022642"/>
    </source>
</evidence>
<comment type="cofactor">
    <cofactor evidence="1">
        <name>[4Fe-4S] cluster</name>
        <dbReference type="ChEBI" id="CHEBI:49883"/>
    </cofactor>
</comment>
<keyword evidence="10" id="KW-0411">Iron-sulfur</keyword>
<dbReference type="EC" id="2.5.1.72" evidence="3 11"/>
<evidence type="ECO:0000256" key="5">
    <source>
        <dbReference type="ARBA" id="ARBA00022490"/>
    </source>
</evidence>
<feature type="compositionally biased region" description="Polar residues" evidence="12">
    <location>
        <begin position="1"/>
        <end position="12"/>
    </location>
</feature>
<evidence type="ECO:0000256" key="2">
    <source>
        <dbReference type="ARBA" id="ARBA00005065"/>
    </source>
</evidence>
<evidence type="ECO:0000313" key="13">
    <source>
        <dbReference type="EMBL" id="AWH95202.1"/>
    </source>
</evidence>
<evidence type="ECO:0000256" key="9">
    <source>
        <dbReference type="ARBA" id="ARBA00023004"/>
    </source>
</evidence>
<evidence type="ECO:0000256" key="7">
    <source>
        <dbReference type="ARBA" id="ARBA00022679"/>
    </source>
</evidence>
<evidence type="ECO:0000256" key="11">
    <source>
        <dbReference type="NCBIfam" id="TIGR00550"/>
    </source>
</evidence>
<dbReference type="AlphaFoldDB" id="A0AAD0NMT7"/>
<keyword evidence="8" id="KW-0479">Metal-binding</keyword>
<dbReference type="InterPro" id="IPR036094">
    <property type="entry name" value="NadA_sf"/>
</dbReference>
<sequence>MNTATGLNTTTAPRPGTAIGRLDSPLASRIRRTEHGYTGVEATDEWADEIRRLADLRDAVILAHNYQVPEIQDIAHHVGDSLALSRIAAGAEQSTIVFCGVHFMAETAKILSPDKTVLIPDEAAGCSLADSITAEQLAEWKSEHPDAVVVSYVNTTAAVKELTDICCTSSNAVDVVESIDPAREVLFLPDQFLGAHVRRKTRRDNVLVWAGECHVHAAINGDQLEDQARRHPGADLYVHPECGCATSALYLAEEGAVPADNVKILSTGGMVDAARASGASQVLVATEVGMIHQLRKAAPEIDFMPVNADASCPYMKMITPAALLRALVEGADEVHVDPATAAAARGSVERMIAIGNPGSGE</sequence>
<dbReference type="GO" id="GO:0008987">
    <property type="term" value="F:quinolinate synthetase A activity"/>
    <property type="evidence" value="ECO:0007669"/>
    <property type="project" value="UniProtKB-UniRule"/>
</dbReference>
<gene>
    <name evidence="13" type="ORF">A6048_06575</name>
</gene>
<dbReference type="RefSeq" id="WP_107748339.1">
    <property type="nucleotide sequence ID" value="NZ_CP015453.1"/>
</dbReference>
<comment type="pathway">
    <text evidence="2">Cofactor biosynthesis; NAD(+) biosynthesis; quinolinate from iminoaspartate: step 1/1.</text>
</comment>
<dbReference type="PANTHER" id="PTHR30573:SF0">
    <property type="entry name" value="QUINOLINATE SYNTHASE, CHLOROPLASTIC"/>
    <property type="match status" value="1"/>
</dbReference>
<keyword evidence="5" id="KW-0963">Cytoplasm</keyword>
<feature type="region of interest" description="Disordered" evidence="12">
    <location>
        <begin position="1"/>
        <end position="21"/>
    </location>
</feature>
<dbReference type="Gene3D" id="3.40.50.10800">
    <property type="entry name" value="NadA-like"/>
    <property type="match status" value="3"/>
</dbReference>
<evidence type="ECO:0000256" key="8">
    <source>
        <dbReference type="ARBA" id="ARBA00022723"/>
    </source>
</evidence>
<organism evidence="13 14">
    <name type="scientific">Dietzia psychralcaliphila</name>
    <dbReference type="NCBI Taxonomy" id="139021"/>
    <lineage>
        <taxon>Bacteria</taxon>
        <taxon>Bacillati</taxon>
        <taxon>Actinomycetota</taxon>
        <taxon>Actinomycetes</taxon>
        <taxon>Mycobacteriales</taxon>
        <taxon>Dietziaceae</taxon>
        <taxon>Dietzia</taxon>
    </lineage>
</organism>
<evidence type="ECO:0000313" key="14">
    <source>
        <dbReference type="Proteomes" id="UP000244903"/>
    </source>
</evidence>
<evidence type="ECO:0000256" key="4">
    <source>
        <dbReference type="ARBA" id="ARBA00022485"/>
    </source>
</evidence>
<reference evidence="13 14" key="1">
    <citation type="submission" date="2016-04" db="EMBL/GenBank/DDBJ databases">
        <title>Complete genome sequence of the haloalkaliphilic hydrocarbon-degrading bacterium Dietzia psychralcaliphila ILA-1T, isolated from a drain of a fish product-processing plant.</title>
        <authorList>
            <person name="Zhao J."/>
            <person name="Hu B."/>
            <person name="Geng S."/>
            <person name="Nie Y."/>
            <person name="Tang Y."/>
        </authorList>
    </citation>
    <scope>NUCLEOTIDE SEQUENCE [LARGE SCALE GENOMIC DNA]</scope>
    <source>
        <strain evidence="13 14">ILA-1</strain>
    </source>
</reference>
<evidence type="ECO:0000256" key="12">
    <source>
        <dbReference type="SAM" id="MobiDB-lite"/>
    </source>
</evidence>
<dbReference type="NCBIfam" id="NF006878">
    <property type="entry name" value="PRK09375.1-2"/>
    <property type="match status" value="1"/>
</dbReference>
<keyword evidence="14" id="KW-1185">Reference proteome</keyword>
<evidence type="ECO:0000256" key="3">
    <source>
        <dbReference type="ARBA" id="ARBA00012669"/>
    </source>
</evidence>
<keyword evidence="4" id="KW-0004">4Fe-4S</keyword>
<dbReference type="GO" id="GO:0051539">
    <property type="term" value="F:4 iron, 4 sulfur cluster binding"/>
    <property type="evidence" value="ECO:0007669"/>
    <property type="project" value="UniProtKB-KW"/>
</dbReference>
<dbReference type="PANTHER" id="PTHR30573">
    <property type="entry name" value="QUINOLINATE SYNTHETASE A"/>
    <property type="match status" value="1"/>
</dbReference>
<dbReference type="Pfam" id="PF02445">
    <property type="entry name" value="NadA"/>
    <property type="match status" value="1"/>
</dbReference>
<name>A0AAD0NMT7_9ACTN</name>